<dbReference type="InterPro" id="IPR050107">
    <property type="entry name" value="ABC_carbohydrate_import_ATPase"/>
</dbReference>
<dbReference type="PANTHER" id="PTHR43790">
    <property type="entry name" value="CARBOHYDRATE TRANSPORT ATP-BINDING PROTEIN MG119-RELATED"/>
    <property type="match status" value="1"/>
</dbReference>
<reference evidence="6" key="1">
    <citation type="journal article" date="2013" name="Environ. Microbiol.">
        <title>Microbiota from the distal guts of lean and obese adolescents exhibit partial functional redundancy besides clear differences in community structure.</title>
        <authorList>
            <person name="Ferrer M."/>
            <person name="Ruiz A."/>
            <person name="Lanza F."/>
            <person name="Haange S.B."/>
            <person name="Oberbach A."/>
            <person name="Till H."/>
            <person name="Bargiela R."/>
            <person name="Campoy C."/>
            <person name="Segura M.T."/>
            <person name="Richter M."/>
            <person name="von Bergen M."/>
            <person name="Seifert J."/>
            <person name="Suarez A."/>
        </authorList>
    </citation>
    <scope>NUCLEOTIDE SEQUENCE</scope>
</reference>
<dbReference type="InterPro" id="IPR003439">
    <property type="entry name" value="ABC_transporter-like_ATP-bd"/>
</dbReference>
<sequence length="129" mass="14151">MSNRFLLEAKNIIKTFPPTVALNDVHFCLRPGEIHGLMGENGSGKSTMCSIVSGIYPYDSGELFLDGEPYCPKNMIDAAAKGVCMIVQEQGTFASTTVAENIFIGKEKQFHNGIRLDNEKNGECRTEDS</sequence>
<keyword evidence="2" id="KW-0677">Repeat</keyword>
<evidence type="ECO:0000256" key="1">
    <source>
        <dbReference type="ARBA" id="ARBA00022448"/>
    </source>
</evidence>
<evidence type="ECO:0000256" key="4">
    <source>
        <dbReference type="ARBA" id="ARBA00022840"/>
    </source>
</evidence>
<dbReference type="GO" id="GO:0016887">
    <property type="term" value="F:ATP hydrolysis activity"/>
    <property type="evidence" value="ECO:0007669"/>
    <property type="project" value="InterPro"/>
</dbReference>
<dbReference type="PANTHER" id="PTHR43790:SF9">
    <property type="entry name" value="GALACTOFURANOSE TRANSPORTER ATP-BINDING PROTEIN YTFR"/>
    <property type="match status" value="1"/>
</dbReference>
<protein>
    <submittedName>
        <fullName evidence="6">ABC transporter, ATP-binding protein</fullName>
    </submittedName>
</protein>
<organism evidence="6">
    <name type="scientific">human gut metagenome</name>
    <dbReference type="NCBI Taxonomy" id="408170"/>
    <lineage>
        <taxon>unclassified sequences</taxon>
        <taxon>metagenomes</taxon>
        <taxon>organismal metagenomes</taxon>
    </lineage>
</organism>
<evidence type="ECO:0000256" key="2">
    <source>
        <dbReference type="ARBA" id="ARBA00022737"/>
    </source>
</evidence>
<evidence type="ECO:0000259" key="5">
    <source>
        <dbReference type="Pfam" id="PF00005"/>
    </source>
</evidence>
<evidence type="ECO:0000313" key="6">
    <source>
        <dbReference type="EMBL" id="EKC72226.1"/>
    </source>
</evidence>
<dbReference type="EMBL" id="AJWY01004492">
    <property type="protein sequence ID" value="EKC72226.1"/>
    <property type="molecule type" value="Genomic_DNA"/>
</dbReference>
<feature type="domain" description="ABC transporter" evidence="5">
    <location>
        <begin position="22"/>
        <end position="111"/>
    </location>
</feature>
<dbReference type="SUPFAM" id="SSF52540">
    <property type="entry name" value="P-loop containing nucleoside triphosphate hydrolases"/>
    <property type="match status" value="1"/>
</dbReference>
<dbReference type="Pfam" id="PF00005">
    <property type="entry name" value="ABC_tran"/>
    <property type="match status" value="1"/>
</dbReference>
<dbReference type="Gene3D" id="3.40.50.300">
    <property type="entry name" value="P-loop containing nucleotide triphosphate hydrolases"/>
    <property type="match status" value="1"/>
</dbReference>
<keyword evidence="1" id="KW-0813">Transport</keyword>
<gene>
    <name evidence="6" type="ORF">LEA_06851</name>
</gene>
<evidence type="ECO:0000256" key="3">
    <source>
        <dbReference type="ARBA" id="ARBA00022741"/>
    </source>
</evidence>
<dbReference type="AlphaFoldDB" id="K1UL55"/>
<proteinExistence type="predicted"/>
<comment type="caution">
    <text evidence="6">The sequence shown here is derived from an EMBL/GenBank/DDBJ whole genome shotgun (WGS) entry which is preliminary data.</text>
</comment>
<dbReference type="GO" id="GO:0005524">
    <property type="term" value="F:ATP binding"/>
    <property type="evidence" value="ECO:0007669"/>
    <property type="project" value="UniProtKB-KW"/>
</dbReference>
<keyword evidence="3" id="KW-0547">Nucleotide-binding</keyword>
<accession>K1UL55</accession>
<name>K1UL55_9ZZZZ</name>
<keyword evidence="4 6" id="KW-0067">ATP-binding</keyword>
<dbReference type="InterPro" id="IPR027417">
    <property type="entry name" value="P-loop_NTPase"/>
</dbReference>